<keyword evidence="2" id="KW-1185">Reference proteome</keyword>
<name>A0AAW9S6A7_9BACT</name>
<dbReference type="SUPFAM" id="SSF54593">
    <property type="entry name" value="Glyoxalase/Bleomycin resistance protein/Dihydroxybiphenyl dioxygenase"/>
    <property type="match status" value="1"/>
</dbReference>
<dbReference type="Proteomes" id="UP001403385">
    <property type="component" value="Unassembled WGS sequence"/>
</dbReference>
<organism evidence="1 2">
    <name type="scientific">Rapidithrix thailandica</name>
    <dbReference type="NCBI Taxonomy" id="413964"/>
    <lineage>
        <taxon>Bacteria</taxon>
        <taxon>Pseudomonadati</taxon>
        <taxon>Bacteroidota</taxon>
        <taxon>Cytophagia</taxon>
        <taxon>Cytophagales</taxon>
        <taxon>Flammeovirgaceae</taxon>
        <taxon>Rapidithrix</taxon>
    </lineage>
</organism>
<protein>
    <recommendedName>
        <fullName evidence="3">DUF4304 domain-containing protein</fullName>
    </recommendedName>
</protein>
<sequence length="243" mass="27917">MKSKSELPHPEPQGKVIPVLPCPDIHKQTAFFEQLGFTLLGKYRSPNAYAILRFGNIELHFYGNKKLVPAQNPSMCYIKIKDVDELYHSFVSAIKCHTGKVPRSGIPRISKIRDLKEDRRFTLTDTGGNTYYIGTPVKVKEGNFFRTLASEKFAKQFSLLYDLVYSKEDFLLAASRLSFFLESKDLLSDLDKAKFLLVMLDIQKQLELPVDDTELQTVIENQKEGGRDWEKVRKKYEEILSGE</sequence>
<accession>A0AAW9S6A7</accession>
<comment type="caution">
    <text evidence="1">The sequence shown here is derived from an EMBL/GenBank/DDBJ whole genome shotgun (WGS) entry which is preliminary data.</text>
</comment>
<dbReference type="RefSeq" id="WP_346820035.1">
    <property type="nucleotide sequence ID" value="NZ_JBDKWZ010000002.1"/>
</dbReference>
<gene>
    <name evidence="1" type="ORF">AAG747_04980</name>
</gene>
<evidence type="ECO:0000313" key="1">
    <source>
        <dbReference type="EMBL" id="MEN7547250.1"/>
    </source>
</evidence>
<proteinExistence type="predicted"/>
<reference evidence="1 2" key="1">
    <citation type="submission" date="2024-04" db="EMBL/GenBank/DDBJ databases">
        <title>Novel genus in family Flammeovirgaceae.</title>
        <authorList>
            <person name="Nguyen T.H."/>
            <person name="Vuong T.Q."/>
            <person name="Le H."/>
            <person name="Kim S.-G."/>
        </authorList>
    </citation>
    <scope>NUCLEOTIDE SEQUENCE [LARGE SCALE GENOMIC DNA]</scope>
    <source>
        <strain evidence="1 2">JCM 23209</strain>
    </source>
</reference>
<dbReference type="Gene3D" id="3.10.180.10">
    <property type="entry name" value="2,3-Dihydroxybiphenyl 1,2-Dioxygenase, domain 1"/>
    <property type="match status" value="1"/>
</dbReference>
<evidence type="ECO:0008006" key="3">
    <source>
        <dbReference type="Google" id="ProtNLM"/>
    </source>
</evidence>
<evidence type="ECO:0000313" key="2">
    <source>
        <dbReference type="Proteomes" id="UP001403385"/>
    </source>
</evidence>
<dbReference type="EMBL" id="JBDKWZ010000002">
    <property type="protein sequence ID" value="MEN7547250.1"/>
    <property type="molecule type" value="Genomic_DNA"/>
</dbReference>
<dbReference type="AlphaFoldDB" id="A0AAW9S6A7"/>
<dbReference type="InterPro" id="IPR029068">
    <property type="entry name" value="Glyas_Bleomycin-R_OHBP_Dase"/>
</dbReference>